<gene>
    <name evidence="2" type="ORF">ACFOUV_17515</name>
</gene>
<reference evidence="3" key="1">
    <citation type="journal article" date="2019" name="Int. J. Syst. Evol. Microbiol.">
        <title>The Global Catalogue of Microorganisms (GCM) 10K type strain sequencing project: providing services to taxonomists for standard genome sequencing and annotation.</title>
        <authorList>
            <consortium name="The Broad Institute Genomics Platform"/>
            <consortium name="The Broad Institute Genome Sequencing Center for Infectious Disease"/>
            <person name="Wu L."/>
            <person name="Ma J."/>
        </authorList>
    </citation>
    <scope>NUCLEOTIDE SEQUENCE [LARGE SCALE GENOMIC DNA]</scope>
    <source>
        <strain evidence="3">IBRC-M 10703</strain>
    </source>
</reference>
<dbReference type="RefSeq" id="WP_379498071.1">
    <property type="nucleotide sequence ID" value="NZ_JBHSAO010000016.1"/>
</dbReference>
<proteinExistence type="predicted"/>
<evidence type="ECO:0008006" key="4">
    <source>
        <dbReference type="Google" id="ProtNLM"/>
    </source>
</evidence>
<protein>
    <recommendedName>
        <fullName evidence="4">Helix-turn-helix domain-containing protein</fullName>
    </recommendedName>
</protein>
<organism evidence="2 3">
    <name type="scientific">Oceanobacillus longus</name>
    <dbReference type="NCBI Taxonomy" id="930120"/>
    <lineage>
        <taxon>Bacteria</taxon>
        <taxon>Bacillati</taxon>
        <taxon>Bacillota</taxon>
        <taxon>Bacilli</taxon>
        <taxon>Bacillales</taxon>
        <taxon>Bacillaceae</taxon>
        <taxon>Oceanobacillus</taxon>
    </lineage>
</organism>
<feature type="region of interest" description="Disordered" evidence="1">
    <location>
        <begin position="32"/>
        <end position="62"/>
    </location>
</feature>
<evidence type="ECO:0000256" key="1">
    <source>
        <dbReference type="SAM" id="MobiDB-lite"/>
    </source>
</evidence>
<evidence type="ECO:0000313" key="2">
    <source>
        <dbReference type="EMBL" id="MFC4025580.1"/>
    </source>
</evidence>
<dbReference type="Proteomes" id="UP001595772">
    <property type="component" value="Unassembled WGS sequence"/>
</dbReference>
<dbReference type="EMBL" id="JBHSAO010000016">
    <property type="protein sequence ID" value="MFC4025580.1"/>
    <property type="molecule type" value="Genomic_DNA"/>
</dbReference>
<name>A0ABV8H0C5_9BACI</name>
<comment type="caution">
    <text evidence="2">The sequence shown here is derived from an EMBL/GenBank/DDBJ whole genome shotgun (WGS) entry which is preliminary data.</text>
</comment>
<sequence>MKEAAGIAREALDATDTYTSVEKWRKLFGLKFPTPPKSTKKQNGFSSREEKTDIGSGGTRFA</sequence>
<evidence type="ECO:0000313" key="3">
    <source>
        <dbReference type="Proteomes" id="UP001595772"/>
    </source>
</evidence>
<keyword evidence="3" id="KW-1185">Reference proteome</keyword>
<accession>A0ABV8H0C5</accession>